<dbReference type="Pfam" id="PF01420">
    <property type="entry name" value="Methylase_S"/>
    <property type="match status" value="1"/>
</dbReference>
<evidence type="ECO:0000256" key="4">
    <source>
        <dbReference type="ARBA" id="ARBA00038652"/>
    </source>
</evidence>
<dbReference type="RefSeq" id="WP_081473271.1">
    <property type="nucleotide sequence ID" value="NZ_FNKB01000001.1"/>
</dbReference>
<dbReference type="Gene3D" id="3.90.220.20">
    <property type="entry name" value="DNA methylase specificity domains"/>
    <property type="match status" value="2"/>
</dbReference>
<dbReference type="CDD" id="cd17260">
    <property type="entry name" value="RMtype1_S_EcoEI-TRD1-CR1_like"/>
    <property type="match status" value="1"/>
</dbReference>
<comment type="similarity">
    <text evidence="1">Belongs to the type-I restriction system S methylase family.</text>
</comment>
<dbReference type="STRING" id="1079994.SAMN04488565_1442"/>
<feature type="domain" description="Type I restriction modification DNA specificity" evidence="5">
    <location>
        <begin position="214"/>
        <end position="373"/>
    </location>
</feature>
<evidence type="ECO:0000313" key="6">
    <source>
        <dbReference type="EMBL" id="SDQ22366.1"/>
    </source>
</evidence>
<evidence type="ECO:0000313" key="7">
    <source>
        <dbReference type="Proteomes" id="UP000182690"/>
    </source>
</evidence>
<dbReference type="InterPro" id="IPR000055">
    <property type="entry name" value="Restrct_endonuc_typeI_TRD"/>
</dbReference>
<dbReference type="GO" id="GO:0009307">
    <property type="term" value="P:DNA restriction-modification system"/>
    <property type="evidence" value="ECO:0007669"/>
    <property type="project" value="UniProtKB-KW"/>
</dbReference>
<sequence>MRETAPLWKFGEVNPLSVDFKELAEGTVVSFMPLEAVWPGGRADYAGRLAWSNKQSYTQFSRGDILIPKITPTFEAGRTIIAEIDTELGLASTEVHVVRARDTADARFLQYCFQSQPFLDEGASALQGVGNLRRITPRFVQELRVLDVDYDSQQRIADYLDRETGEIDVMIAKMDELAGQLEERRSAAILRELQSVPNRVQLTLVVDIASGSGFPDKYQGVSSEELPFYKVGSLSSAINGYLAYDENTVSRSTAVELGARVIPPGSILMAKIGAALMLARFVQTTKPACIDNNMQALVPREGVVNPRFLAYAMTEISISSLVKNGPVPTVDVIGLKMTHISYPSTLSEQQRIADHLDEVTGKIDAMLAKVAELKSLLTERRAALITDVVTGRKDVA</sequence>
<evidence type="ECO:0000256" key="3">
    <source>
        <dbReference type="ARBA" id="ARBA00023125"/>
    </source>
</evidence>
<dbReference type="OrthoDB" id="3197085at2"/>
<dbReference type="SUPFAM" id="SSF116734">
    <property type="entry name" value="DNA methylase specificity domain"/>
    <property type="match status" value="2"/>
</dbReference>
<evidence type="ECO:0000256" key="1">
    <source>
        <dbReference type="ARBA" id="ARBA00010923"/>
    </source>
</evidence>
<keyword evidence="2" id="KW-0680">Restriction system</keyword>
<protein>
    <submittedName>
        <fullName evidence="6">Type I restriction enzyme, S subunit</fullName>
    </submittedName>
</protein>
<gene>
    <name evidence="6" type="ORF">SAMN04488565_1442</name>
</gene>
<comment type="subunit">
    <text evidence="4">The methyltransferase is composed of M and S polypeptides.</text>
</comment>
<dbReference type="PANTHER" id="PTHR43140:SF1">
    <property type="entry name" value="TYPE I RESTRICTION ENZYME ECOKI SPECIFICITY SUBUNIT"/>
    <property type="match status" value="1"/>
</dbReference>
<dbReference type="AlphaFoldDB" id="A0A1H0Z5I7"/>
<dbReference type="Proteomes" id="UP000182690">
    <property type="component" value="Unassembled WGS sequence"/>
</dbReference>
<dbReference type="EMBL" id="FNKB01000001">
    <property type="protein sequence ID" value="SDQ22366.1"/>
    <property type="molecule type" value="Genomic_DNA"/>
</dbReference>
<name>A0A1H0Z5I7_9MICO</name>
<keyword evidence="3" id="KW-0238">DNA-binding</keyword>
<dbReference type="InterPro" id="IPR051212">
    <property type="entry name" value="Type-I_RE_S_subunit"/>
</dbReference>
<evidence type="ECO:0000256" key="2">
    <source>
        <dbReference type="ARBA" id="ARBA00022747"/>
    </source>
</evidence>
<dbReference type="PANTHER" id="PTHR43140">
    <property type="entry name" value="TYPE-1 RESTRICTION ENZYME ECOKI SPECIFICITY PROTEIN"/>
    <property type="match status" value="1"/>
</dbReference>
<accession>A0A1H0Z5I7</accession>
<proteinExistence type="inferred from homology"/>
<dbReference type="GO" id="GO:0003677">
    <property type="term" value="F:DNA binding"/>
    <property type="evidence" value="ECO:0007669"/>
    <property type="project" value="UniProtKB-KW"/>
</dbReference>
<organism evidence="6 7">
    <name type="scientific">Leucobacter chromiiresistens</name>
    <dbReference type="NCBI Taxonomy" id="1079994"/>
    <lineage>
        <taxon>Bacteria</taxon>
        <taxon>Bacillati</taxon>
        <taxon>Actinomycetota</taxon>
        <taxon>Actinomycetes</taxon>
        <taxon>Micrococcales</taxon>
        <taxon>Microbacteriaceae</taxon>
        <taxon>Leucobacter</taxon>
    </lineage>
</organism>
<evidence type="ECO:0000259" key="5">
    <source>
        <dbReference type="Pfam" id="PF01420"/>
    </source>
</evidence>
<reference evidence="6 7" key="1">
    <citation type="submission" date="2016-10" db="EMBL/GenBank/DDBJ databases">
        <authorList>
            <person name="de Groot N.N."/>
        </authorList>
    </citation>
    <scope>NUCLEOTIDE SEQUENCE [LARGE SCALE GENOMIC DNA]</scope>
    <source>
        <strain evidence="6 7">DSM 22788</strain>
    </source>
</reference>
<dbReference type="InterPro" id="IPR044946">
    <property type="entry name" value="Restrct_endonuc_typeI_TRD_sf"/>
</dbReference>